<reference evidence="2 3" key="1">
    <citation type="submission" date="2024-09" db="EMBL/GenBank/DDBJ databases">
        <title>Floridaenema gen nov. (Aerosakkonemataceae, Aerosakkonematales ord. nov., Cyanobacteria) from benthic tropical and subtropical fresh waters, with the description of four new species.</title>
        <authorList>
            <person name="Moretto J.A."/>
            <person name="Berthold D.E."/>
            <person name="Lefler F.W."/>
            <person name="Huang I.-S."/>
            <person name="Laughinghouse H. IV."/>
        </authorList>
    </citation>
    <scope>NUCLEOTIDE SEQUENCE [LARGE SCALE GENOMIC DNA]</scope>
    <source>
        <strain evidence="2 3">BLCC-F167</strain>
    </source>
</reference>
<dbReference type="Proteomes" id="UP001576780">
    <property type="component" value="Unassembled WGS sequence"/>
</dbReference>
<dbReference type="RefSeq" id="WP_413276539.1">
    <property type="nucleotide sequence ID" value="NZ_JBHFNT010000051.1"/>
</dbReference>
<evidence type="ECO:0000313" key="3">
    <source>
        <dbReference type="Proteomes" id="UP001576780"/>
    </source>
</evidence>
<dbReference type="EMBL" id="JBHFNT010000051">
    <property type="protein sequence ID" value="MFB2834093.1"/>
    <property type="molecule type" value="Genomic_DNA"/>
</dbReference>
<accession>A0ABV4WHE7</accession>
<proteinExistence type="predicted"/>
<comment type="caution">
    <text evidence="2">The sequence shown here is derived from an EMBL/GenBank/DDBJ whole genome shotgun (WGS) entry which is preliminary data.</text>
</comment>
<protein>
    <recommendedName>
        <fullName evidence="1">CopG-like ribbon-helix-helix domain-containing protein</fullName>
    </recommendedName>
</protein>
<name>A0ABV4WHE7_9CYAN</name>
<gene>
    <name evidence="2" type="ORF">ACE1CA_06120</name>
</gene>
<feature type="domain" description="CopG-like ribbon-helix-helix" evidence="1">
    <location>
        <begin position="17"/>
        <end position="58"/>
    </location>
</feature>
<dbReference type="SUPFAM" id="SSF47598">
    <property type="entry name" value="Ribbon-helix-helix"/>
    <property type="match status" value="1"/>
</dbReference>
<keyword evidence="3" id="KW-1185">Reference proteome</keyword>
<organism evidence="2 3">
    <name type="scientific">Floridaenema evergladense BLCC-F167</name>
    <dbReference type="NCBI Taxonomy" id="3153639"/>
    <lineage>
        <taxon>Bacteria</taxon>
        <taxon>Bacillati</taxon>
        <taxon>Cyanobacteriota</taxon>
        <taxon>Cyanophyceae</taxon>
        <taxon>Oscillatoriophycideae</taxon>
        <taxon>Aerosakkonematales</taxon>
        <taxon>Aerosakkonemataceae</taxon>
        <taxon>Floridanema</taxon>
        <taxon>Floridanema evergladense</taxon>
    </lineage>
</organism>
<dbReference type="InterPro" id="IPR010985">
    <property type="entry name" value="Ribbon_hlx_hlx"/>
</dbReference>
<sequence>MISTPRSSVEQLPAKLPRIVVYVPPATKAKLEKLAEKRLRPVSNMVLALITEAIEKAEKEGEI</sequence>
<dbReference type="Pfam" id="PF07878">
    <property type="entry name" value="RHH_5"/>
    <property type="match status" value="1"/>
</dbReference>
<dbReference type="InterPro" id="IPR012869">
    <property type="entry name" value="RHH_5"/>
</dbReference>
<evidence type="ECO:0000259" key="1">
    <source>
        <dbReference type="Pfam" id="PF07878"/>
    </source>
</evidence>
<evidence type="ECO:0000313" key="2">
    <source>
        <dbReference type="EMBL" id="MFB2834093.1"/>
    </source>
</evidence>